<dbReference type="RefSeq" id="WP_099383742.1">
    <property type="nucleotide sequence ID" value="NZ_PEBD01000010.1"/>
</dbReference>
<feature type="transmembrane region" description="Helical" evidence="1">
    <location>
        <begin position="53"/>
        <end position="74"/>
    </location>
</feature>
<keyword evidence="1" id="KW-0472">Membrane</keyword>
<feature type="transmembrane region" description="Helical" evidence="1">
    <location>
        <begin position="109"/>
        <end position="126"/>
    </location>
</feature>
<name>A0A2G3PHR1_WILMA</name>
<feature type="transmembrane region" description="Helical" evidence="1">
    <location>
        <begin position="81"/>
        <end position="103"/>
    </location>
</feature>
<dbReference type="AlphaFoldDB" id="A0A2G3PHR1"/>
<evidence type="ECO:0000256" key="1">
    <source>
        <dbReference type="SAM" id="Phobius"/>
    </source>
</evidence>
<reference evidence="2 3" key="1">
    <citation type="submission" date="2017-10" db="EMBL/GenBank/DDBJ databases">
        <title>The draft genome sequence of Williamsia sp. BULT 1.1 isolated from the semi-arid grassland soils from South Africa.</title>
        <authorList>
            <person name="Kabwe M.H."/>
            <person name="Govender N."/>
            <person name="Mutseka Lunga P."/>
            <person name="Vikram S."/>
            <person name="Makhalanyane T.P."/>
        </authorList>
    </citation>
    <scope>NUCLEOTIDE SEQUENCE [LARGE SCALE GENOMIC DNA]</scope>
    <source>
        <strain evidence="2 3">BULT 1.1</strain>
    </source>
</reference>
<feature type="transmembrane region" description="Helical" evidence="1">
    <location>
        <begin position="27"/>
        <end position="47"/>
    </location>
</feature>
<accession>A0A2G3PHR1</accession>
<gene>
    <name evidence="2" type="ORF">CSW57_16300</name>
</gene>
<evidence type="ECO:0000313" key="2">
    <source>
        <dbReference type="EMBL" id="PHV65345.1"/>
    </source>
</evidence>
<feature type="transmembrane region" description="Helical" evidence="1">
    <location>
        <begin position="162"/>
        <end position="183"/>
    </location>
</feature>
<evidence type="ECO:0000313" key="3">
    <source>
        <dbReference type="Proteomes" id="UP000225108"/>
    </source>
</evidence>
<keyword evidence="1" id="KW-0812">Transmembrane</keyword>
<organism evidence="2 3">
    <name type="scientific">Williamsia marianensis</name>
    <dbReference type="NCBI Taxonomy" id="85044"/>
    <lineage>
        <taxon>Bacteria</taxon>
        <taxon>Bacillati</taxon>
        <taxon>Actinomycetota</taxon>
        <taxon>Actinomycetes</taxon>
        <taxon>Mycobacteriales</taxon>
        <taxon>Nocardiaceae</taxon>
        <taxon>Williamsia</taxon>
    </lineage>
</organism>
<keyword evidence="1" id="KW-1133">Transmembrane helix</keyword>
<comment type="caution">
    <text evidence="2">The sequence shown here is derived from an EMBL/GenBank/DDBJ whole genome shotgun (WGS) entry which is preliminary data.</text>
</comment>
<feature type="transmembrane region" description="Helical" evidence="1">
    <location>
        <begin position="133"/>
        <end position="150"/>
    </location>
</feature>
<protein>
    <submittedName>
        <fullName evidence="2">Uncharacterized protein</fullName>
    </submittedName>
</protein>
<sequence>MATAAMTLATSTGPTDVREVLGLHTRLARGLTGAAVLAMAFCALQNTRGVSPMWPEVVAVLIMAAATVAVVMLPHDPLLRTAALVLALSSPVAAAFLLSAVPVPLETSNQIWVSGYSSIIYVFMCLRGRARYAWSSIALTVGVYGAWAALTDQGWWTGATTPIYNSGAVAVATALALAVRPTIRSIFTLRQQSMTRAAEASAVAAAQFERNLRLRDLDELARPLLERIATGTPLSDHERQSCELLEAHLRDQLRAQALVTPSTAAAARAARGRGVEVLMIDDGGLDDADATVRDRASTVVTDALSAAGDGDVRIRVLPPGRSTVLSIYRSGVSGTRRIDLDRSGRMSRGNHVVKYSNADIEDE</sequence>
<proteinExistence type="predicted"/>
<dbReference type="EMBL" id="PEBD01000010">
    <property type="protein sequence ID" value="PHV65345.1"/>
    <property type="molecule type" value="Genomic_DNA"/>
</dbReference>
<dbReference type="Proteomes" id="UP000225108">
    <property type="component" value="Unassembled WGS sequence"/>
</dbReference>